<sequence>MTTDKRPNSWSDPEYVSGIVGVIATGTLFLYSALVDSAPSVETIGFIVLWIFLPMGLAYEIAQRRG</sequence>
<protein>
    <submittedName>
        <fullName evidence="2">Uncharacterized protein</fullName>
    </submittedName>
</protein>
<feature type="transmembrane region" description="Helical" evidence="1">
    <location>
        <begin position="15"/>
        <end position="34"/>
    </location>
</feature>
<keyword evidence="3" id="KW-1185">Reference proteome</keyword>
<name>A0A8J8QAM5_9EURY</name>
<evidence type="ECO:0000256" key="1">
    <source>
        <dbReference type="SAM" id="Phobius"/>
    </source>
</evidence>
<evidence type="ECO:0000313" key="3">
    <source>
        <dbReference type="Proteomes" id="UP000766904"/>
    </source>
</evidence>
<feature type="transmembrane region" description="Helical" evidence="1">
    <location>
        <begin position="40"/>
        <end position="62"/>
    </location>
</feature>
<keyword evidence="1" id="KW-0472">Membrane</keyword>
<comment type="caution">
    <text evidence="2">The sequence shown here is derived from an EMBL/GenBank/DDBJ whole genome shotgun (WGS) entry which is preliminary data.</text>
</comment>
<dbReference type="AlphaFoldDB" id="A0A8J8QAM5"/>
<dbReference type="EMBL" id="PHNJ01000001">
    <property type="protein sequence ID" value="TYL40620.1"/>
    <property type="molecule type" value="Genomic_DNA"/>
</dbReference>
<proteinExistence type="predicted"/>
<evidence type="ECO:0000313" key="2">
    <source>
        <dbReference type="EMBL" id="TYL40620.1"/>
    </source>
</evidence>
<reference evidence="2" key="1">
    <citation type="submission" date="2017-11" db="EMBL/GenBank/DDBJ databases">
        <authorList>
            <person name="Kajale S.C."/>
            <person name="Sharma A."/>
        </authorList>
    </citation>
    <scope>NUCLEOTIDE SEQUENCE</scope>
    <source>
        <strain evidence="2">LS1_42</strain>
    </source>
</reference>
<dbReference type="Proteomes" id="UP000766904">
    <property type="component" value="Unassembled WGS sequence"/>
</dbReference>
<organism evidence="2 3">
    <name type="scientific">Natronococcus pandeyae</name>
    <dbReference type="NCBI Taxonomy" id="2055836"/>
    <lineage>
        <taxon>Archaea</taxon>
        <taxon>Methanobacteriati</taxon>
        <taxon>Methanobacteriota</taxon>
        <taxon>Stenosarchaea group</taxon>
        <taxon>Halobacteria</taxon>
        <taxon>Halobacteriales</taxon>
        <taxon>Natrialbaceae</taxon>
        <taxon>Natronococcus</taxon>
    </lineage>
</organism>
<gene>
    <name evidence="2" type="ORF">CV102_03365</name>
</gene>
<keyword evidence="1" id="KW-1133">Transmembrane helix</keyword>
<accession>A0A8J8QAM5</accession>
<keyword evidence="1" id="KW-0812">Transmembrane</keyword>